<dbReference type="RefSeq" id="WP_109672149.1">
    <property type="nucleotide sequence ID" value="NZ_QGGH01000022.1"/>
</dbReference>
<proteinExistence type="predicted"/>
<dbReference type="EMBL" id="QGGH01000022">
    <property type="protein sequence ID" value="PWJ86771.1"/>
    <property type="molecule type" value="Genomic_DNA"/>
</dbReference>
<reference evidence="2 3" key="1">
    <citation type="submission" date="2018-05" db="EMBL/GenBank/DDBJ databases">
        <title>Genomic Encyclopedia of Type Strains, Phase IV (KMG-IV): sequencing the most valuable type-strain genomes for metagenomic binning, comparative biology and taxonomic classification.</title>
        <authorList>
            <person name="Goeker M."/>
        </authorList>
    </citation>
    <scope>NUCLEOTIDE SEQUENCE [LARGE SCALE GENOMIC DNA]</scope>
    <source>
        <strain evidence="2 3">DSM 2626</strain>
    </source>
</reference>
<protein>
    <submittedName>
        <fullName evidence="2">Uncharacterized protein DUF4838</fullName>
    </submittedName>
</protein>
<dbReference type="InterPro" id="IPR029018">
    <property type="entry name" value="Hex-like_dom2"/>
</dbReference>
<evidence type="ECO:0000313" key="2">
    <source>
        <dbReference type="EMBL" id="PWJ86771.1"/>
    </source>
</evidence>
<dbReference type="Gene3D" id="3.30.379.10">
    <property type="entry name" value="Chitobiase/beta-hexosaminidase domain 2-like"/>
    <property type="match status" value="1"/>
</dbReference>
<dbReference type="GeneID" id="61056131"/>
<dbReference type="GO" id="GO:0016787">
    <property type="term" value="F:hydrolase activity"/>
    <property type="evidence" value="ECO:0007669"/>
    <property type="project" value="UniProtKB-KW"/>
</dbReference>
<gene>
    <name evidence="2" type="ORF">C8D77_12233</name>
</gene>
<evidence type="ECO:0000313" key="3">
    <source>
        <dbReference type="Proteomes" id="UP000245631"/>
    </source>
</evidence>
<dbReference type="PANTHER" id="PTHR47406:SF2">
    <property type="entry name" value="ALPHA GLUCURONIDASE N-TERMINAL DOMAIN-CONTAINING PROTEIN"/>
    <property type="match status" value="1"/>
</dbReference>
<keyword evidence="1" id="KW-0378">Hydrolase</keyword>
<accession>A0A8E2W639</accession>
<dbReference type="PANTHER" id="PTHR47406">
    <property type="entry name" value="COAGULATION FACTOR 5/8 TYPE, C-TERMINAL"/>
    <property type="match status" value="1"/>
</dbReference>
<dbReference type="SUPFAM" id="SSF55545">
    <property type="entry name" value="beta-N-acetylhexosaminidase-like domain"/>
    <property type="match status" value="1"/>
</dbReference>
<dbReference type="AlphaFoldDB" id="A0A8E2W639"/>
<comment type="caution">
    <text evidence="2">The sequence shown here is derived from an EMBL/GenBank/DDBJ whole genome shotgun (WGS) entry which is preliminary data.</text>
</comment>
<name>A0A8E2W639_RHILI</name>
<dbReference type="GO" id="GO:0005975">
    <property type="term" value="P:carbohydrate metabolic process"/>
    <property type="evidence" value="ECO:0007669"/>
    <property type="project" value="UniProtKB-ARBA"/>
</dbReference>
<sequence>MPALSRRTFAQGALLGLSHWLGVCKPADAYHQPGDGVTLVAEGRPVVTLVTPDTPNDSVHYAAVELSWHIEKATGFQPATVTESKVTSTGLGKTHIFLGDTRFARKAGVDFDALGPESCALRTVGRHLCIAGHDTSGSPVDVNTSAGTLFGVYELLDRYFAVRWLWPGELGTFVPKAESVVVPLQDRVVTPRFMQRQVRTGAGLRAKDHPEMGFTAAAAEDYMNAQAAFLRRNRMGRRIPAKYGHAFVDWWRQYGAEHPEWFQLVNGKRGPSRLGGRFSMCISNAGLHEEIVSQWRQHGGDRPGHLPTFVNAVENDVPGQCECDVCKALDGPEPPNYRKFIPSKSKLASKPFVSDRYARSWQAIQQNAAKYNSNAVVVGYAYMNYFAAPTSGVKLGPNIMIGFCPSSWFYPRSGDEQDWMKAQWRGWADTQAKLFMRANYFLDGYCMPHIFSTQFADEFQSAANNGMVGTDFDSLTGHWATQGPNLYLLLRLQIRPEVPASTLLSEYYSAFGPAAADVRKYFDFWEAYTSGGRARLHDTFEALGASRWRSWAKAAHAIYPEESFAPAEELLDRAASSANGDQEASMRVQFLRLGLQHAKLCSLAAAKLTLGNPESRHERGRVELQALLAFRRANERMWISNLNHCAWVESTSWTLPGAAGQSPDPDPE</sequence>
<dbReference type="Proteomes" id="UP000245631">
    <property type="component" value="Unassembled WGS sequence"/>
</dbReference>
<evidence type="ECO:0000256" key="1">
    <source>
        <dbReference type="ARBA" id="ARBA00022801"/>
    </source>
</evidence>
<dbReference type="InterPro" id="IPR032287">
    <property type="entry name" value="DUF4838"/>
</dbReference>
<dbReference type="Pfam" id="PF16126">
    <property type="entry name" value="DUF4838"/>
    <property type="match status" value="1"/>
</dbReference>
<organism evidence="2 3">
    <name type="scientific">Rhizobium loti</name>
    <name type="common">Mesorhizobium loti</name>
    <dbReference type="NCBI Taxonomy" id="381"/>
    <lineage>
        <taxon>Bacteria</taxon>
        <taxon>Pseudomonadati</taxon>
        <taxon>Pseudomonadota</taxon>
        <taxon>Alphaproteobacteria</taxon>
        <taxon>Hyphomicrobiales</taxon>
        <taxon>Phyllobacteriaceae</taxon>
        <taxon>Mesorhizobium</taxon>
    </lineage>
</organism>